<dbReference type="InterPro" id="IPR055343">
    <property type="entry name" value="CREG_beta-barrel"/>
</dbReference>
<keyword evidence="2" id="KW-0732">Signal</keyword>
<reference evidence="5" key="1">
    <citation type="submission" date="2021-01" db="EMBL/GenBank/DDBJ databases">
        <authorList>
            <person name="Corre E."/>
            <person name="Pelletier E."/>
            <person name="Niang G."/>
            <person name="Scheremetjew M."/>
            <person name="Finn R."/>
            <person name="Kale V."/>
            <person name="Holt S."/>
            <person name="Cochrane G."/>
            <person name="Meng A."/>
            <person name="Brown T."/>
            <person name="Cohen L."/>
        </authorList>
    </citation>
    <scope>NUCLEOTIDE SEQUENCE</scope>
    <source>
        <strain evidence="5">CCMP1243</strain>
    </source>
</reference>
<sequence>MMLRTTSFLLASLTSQALVMPSGRTAMVSVHRLASRFPPMVRLSSTAGDAVTGAKFDEEDETKNPDKRPGHQVKGMGEIDEETQARMERIREHQTNCPRLSWPEEIRTLMAQPKAYATLSTLCFKKGMEGFPLGSIVGFAVDDAGLPIFSFSGMSAHTKNALEDPRASLCVTEPSFLGAADARTTMVGSMVALKGQEAEDAKAAYLRSHPNAYWVQFGDFTMFRMEQVKEISFVGGFARAGGITFDEYTEAEVDPCAAFAAPVMKHMNEDHSDSLKQYLQYLVGVEDASSLRAVEMKRLDRLGFDVRVTQEDGSTGVLRVPFEGGPVTERKNIKDAIVALSRKCAEVQSQQEGDAPAAKEEE</sequence>
<dbReference type="PANTHER" id="PTHR13343:SF24">
    <property type="entry name" value="OS07G0573800 PROTEIN"/>
    <property type="match status" value="1"/>
</dbReference>
<dbReference type="InterPro" id="IPR037119">
    <property type="entry name" value="Haem_oxidase_HugZ-like_sf"/>
</dbReference>
<dbReference type="InterPro" id="IPR019595">
    <property type="entry name" value="DUF2470"/>
</dbReference>
<evidence type="ECO:0008006" key="6">
    <source>
        <dbReference type="Google" id="ProtNLM"/>
    </source>
</evidence>
<feature type="chain" id="PRO_5031295702" description="DUF2470 domain-containing protein" evidence="2">
    <location>
        <begin position="18"/>
        <end position="362"/>
    </location>
</feature>
<evidence type="ECO:0000259" key="3">
    <source>
        <dbReference type="Pfam" id="PF10615"/>
    </source>
</evidence>
<evidence type="ECO:0000259" key="4">
    <source>
        <dbReference type="Pfam" id="PF13883"/>
    </source>
</evidence>
<accession>A0A7S2STK7</accession>
<evidence type="ECO:0000313" key="5">
    <source>
        <dbReference type="EMBL" id="CAD9708434.1"/>
    </source>
</evidence>
<dbReference type="PANTHER" id="PTHR13343">
    <property type="entry name" value="CREG1 PROTEIN"/>
    <property type="match status" value="1"/>
</dbReference>
<dbReference type="InterPro" id="IPR012349">
    <property type="entry name" value="Split_barrel_FMN-bd"/>
</dbReference>
<dbReference type="EMBL" id="HBHJ01029327">
    <property type="protein sequence ID" value="CAD9708434.1"/>
    <property type="molecule type" value="Transcribed_RNA"/>
</dbReference>
<organism evidence="5">
    <name type="scientific">Rhizochromulina marina</name>
    <dbReference type="NCBI Taxonomy" id="1034831"/>
    <lineage>
        <taxon>Eukaryota</taxon>
        <taxon>Sar</taxon>
        <taxon>Stramenopiles</taxon>
        <taxon>Ochrophyta</taxon>
        <taxon>Dictyochophyceae</taxon>
        <taxon>Rhizochromulinales</taxon>
        <taxon>Rhizochromulina</taxon>
    </lineage>
</organism>
<feature type="signal peptide" evidence="2">
    <location>
        <begin position="1"/>
        <end position="17"/>
    </location>
</feature>
<dbReference type="Gene3D" id="3.20.180.10">
    <property type="entry name" value="PNP-oxidase-like"/>
    <property type="match status" value="1"/>
</dbReference>
<dbReference type="GO" id="GO:0005737">
    <property type="term" value="C:cytoplasm"/>
    <property type="evidence" value="ECO:0007669"/>
    <property type="project" value="UniProtKB-ARBA"/>
</dbReference>
<feature type="domain" description="CREG-like beta-barrel" evidence="4">
    <location>
        <begin position="107"/>
        <end position="249"/>
    </location>
</feature>
<dbReference type="AlphaFoldDB" id="A0A7S2STK7"/>
<dbReference type="Gene3D" id="2.30.110.10">
    <property type="entry name" value="Electron Transport, Fmn-binding Protein, Chain A"/>
    <property type="match status" value="1"/>
</dbReference>
<proteinExistence type="predicted"/>
<dbReference type="Pfam" id="PF10615">
    <property type="entry name" value="DUF2470"/>
    <property type="match status" value="1"/>
</dbReference>
<dbReference type="SUPFAM" id="SSF50475">
    <property type="entry name" value="FMN-binding split barrel"/>
    <property type="match status" value="1"/>
</dbReference>
<protein>
    <recommendedName>
        <fullName evidence="6">DUF2470 domain-containing protein</fullName>
    </recommendedName>
</protein>
<feature type="domain" description="DUF2470" evidence="3">
    <location>
        <begin position="261"/>
        <end position="340"/>
    </location>
</feature>
<gene>
    <name evidence="5" type="ORF">RMAR1173_LOCUS19426</name>
</gene>
<dbReference type="Pfam" id="PF13883">
    <property type="entry name" value="CREG_beta-barrel"/>
    <property type="match status" value="1"/>
</dbReference>
<evidence type="ECO:0000256" key="1">
    <source>
        <dbReference type="SAM" id="MobiDB-lite"/>
    </source>
</evidence>
<evidence type="ECO:0000256" key="2">
    <source>
        <dbReference type="SAM" id="SignalP"/>
    </source>
</evidence>
<feature type="region of interest" description="Disordered" evidence="1">
    <location>
        <begin position="53"/>
        <end position="79"/>
    </location>
</feature>
<name>A0A7S2STK7_9STRA</name>